<accession>A0A6P6FU00</accession>
<dbReference type="InParanoid" id="A0A6P6FU00"/>
<dbReference type="KEGG" id="zju:112489991"/>
<dbReference type="AlphaFoldDB" id="A0A6P6FU00"/>
<evidence type="ECO:0000313" key="3">
    <source>
        <dbReference type="RefSeq" id="XP_024925036.3"/>
    </source>
</evidence>
<dbReference type="PANTHER" id="PTHR31589">
    <property type="entry name" value="PROTEIN, PUTATIVE (DUF239)-RELATED-RELATED"/>
    <property type="match status" value="1"/>
</dbReference>
<dbReference type="Pfam" id="PF14365">
    <property type="entry name" value="Neprosin_AP"/>
    <property type="match status" value="1"/>
</dbReference>
<organism evidence="2 3">
    <name type="scientific">Ziziphus jujuba</name>
    <name type="common">Chinese jujube</name>
    <name type="synonym">Ziziphus sativa</name>
    <dbReference type="NCBI Taxonomy" id="326968"/>
    <lineage>
        <taxon>Eukaryota</taxon>
        <taxon>Viridiplantae</taxon>
        <taxon>Streptophyta</taxon>
        <taxon>Embryophyta</taxon>
        <taxon>Tracheophyta</taxon>
        <taxon>Spermatophyta</taxon>
        <taxon>Magnoliopsida</taxon>
        <taxon>eudicotyledons</taxon>
        <taxon>Gunneridae</taxon>
        <taxon>Pentapetalae</taxon>
        <taxon>rosids</taxon>
        <taxon>fabids</taxon>
        <taxon>Rosales</taxon>
        <taxon>Rhamnaceae</taxon>
        <taxon>Paliureae</taxon>
        <taxon>Ziziphus</taxon>
    </lineage>
</organism>
<dbReference type="Gene3D" id="3.90.1320.10">
    <property type="entry name" value="Outer-capsid protein sigma 3, large lobe"/>
    <property type="match status" value="1"/>
</dbReference>
<dbReference type="PANTHER" id="PTHR31589:SF235">
    <property type="entry name" value="PROTEIN, PUTATIVE (DUF239)-RELATED"/>
    <property type="match status" value="1"/>
</dbReference>
<protein>
    <submittedName>
        <fullName evidence="3">Protein neprosin</fullName>
    </submittedName>
</protein>
<feature type="domain" description="Neprosin PEP catalytic" evidence="1">
    <location>
        <begin position="162"/>
        <end position="410"/>
    </location>
</feature>
<dbReference type="InterPro" id="IPR053168">
    <property type="entry name" value="Glutamic_endopeptidase"/>
</dbReference>
<dbReference type="InterPro" id="IPR025521">
    <property type="entry name" value="Neprosin_propep"/>
</dbReference>
<name>A0A6P6FU00_ZIZJJ</name>
<dbReference type="InterPro" id="IPR004314">
    <property type="entry name" value="Neprosin"/>
</dbReference>
<sequence>MQTDFVTMAGLDPKHITVILLATFSVILCAEAVPGWEKLSKEEELDLDRQLKLINKPAIKSFQTEDGDVIDCVDIYKQHAFDHPMLKNHKIQMKPTTIPKGIRNHESETTYKSLQYMLGNISCPQGSVPIKRATRKDLIMARHIKSIGFNHPTNTNASTSGIDEGGHHYAGVAYRAFVVGGRANINVWNPSVKVNQFSIASMSISKGPKQQMNNVQVGWGVNKALYPDGSRLYTYWTGDGYQKTGCFNTLCPGFVQVSTKIHLGLNLRPVSTYKGSQFHIAVSIQQDNSTGNWLLTFFNEYVGYWPKALFTTMADGADYISWAGSTYSIITDPTPTMGSGHFPKEGGYGISAFVNSIQIMPNRFYKFVSPLYYVLDTFADVPQCYDVIKNVAKDPNWGAYIFFGGPGNCTFQ</sequence>
<dbReference type="RefSeq" id="XP_024925036.3">
    <property type="nucleotide sequence ID" value="XM_025069268.3"/>
</dbReference>
<dbReference type="PROSITE" id="PS52045">
    <property type="entry name" value="NEPROSIN_PEP_CD"/>
    <property type="match status" value="1"/>
</dbReference>
<evidence type="ECO:0000259" key="1">
    <source>
        <dbReference type="PROSITE" id="PS52045"/>
    </source>
</evidence>
<dbReference type="Pfam" id="PF03080">
    <property type="entry name" value="Neprosin"/>
    <property type="match status" value="1"/>
</dbReference>
<evidence type="ECO:0000313" key="2">
    <source>
        <dbReference type="Proteomes" id="UP001652623"/>
    </source>
</evidence>
<dbReference type="GeneID" id="112489991"/>
<reference evidence="3" key="1">
    <citation type="submission" date="2025-08" db="UniProtKB">
        <authorList>
            <consortium name="RefSeq"/>
        </authorList>
    </citation>
    <scope>IDENTIFICATION</scope>
    <source>
        <tissue evidence="3">Seedling</tissue>
    </source>
</reference>
<gene>
    <name evidence="3" type="primary">LOC112489991</name>
</gene>
<keyword evidence="2" id="KW-1185">Reference proteome</keyword>
<proteinExistence type="predicted"/>
<dbReference type="Proteomes" id="UP001652623">
    <property type="component" value="Chromosome 6"/>
</dbReference>